<dbReference type="GO" id="GO:0008270">
    <property type="term" value="F:zinc ion binding"/>
    <property type="evidence" value="ECO:0007669"/>
    <property type="project" value="InterPro"/>
</dbReference>
<evidence type="ECO:0000256" key="1">
    <source>
        <dbReference type="SAM" id="MobiDB-lite"/>
    </source>
</evidence>
<protein>
    <submittedName>
        <fullName evidence="3">Retrovirus-related Pol polyprotein from transposon TNT 1-94</fullName>
    </submittedName>
</protein>
<dbReference type="InterPro" id="IPR013103">
    <property type="entry name" value="RVT_2"/>
</dbReference>
<feature type="region of interest" description="Disordered" evidence="1">
    <location>
        <begin position="334"/>
        <end position="354"/>
    </location>
</feature>
<gene>
    <name evidence="3" type="ORF">Tci_026784</name>
</gene>
<sequence length="863" mass="97436">MTLISSKIVGNKILKSFPLPVKKISLPEYFPTASEEKFTLLSQRDAPAKEVCTAVKLKVVDPYLGNNKWIQQYPQNEHYALWEVIEFGDSYEAPQEDSGTESASESSAKKKGRTVVVTTEDIQKRRNDIIARITLLLDLPNEHQLRFSKYKTAQELFQAIVSHLEFMDVEIEQDDLNQKFLTSLAPEWLMYTIVWRNKGDLDTMSLDDLYNHLKVYEPEVQKKSKSNSQNMAFISSAKNNSGKGEVNTASIPTAALMFPLLIKYEDINQIDEDDIEEIDIKWNMALLSMRADRFWKKTRKKITIQGTDVAGFDKSKVECFNYHKMGHFDRECRAPRSQDRGRREIYKQGSKEEEHAPKALMAIDGIKKENEGLDSKLTGFESTSKDLDTLLRSQRSDKNKEDDTIIDYIRPSPSIETNRPTDIKTNKDETVRKLSVKYAEMYRNTSKSPKFHHLAYDYGVWVNKGKTWPKNNYTHKSMSPKNVFHKTSRTPRVNRPNMNVAQPKRTSFAKIAHSYVKRPFQRKSAVRTQFQVPRVSTVNTKFPTVNKNFATGNSKLSTAGLGNKGKAVKASACWIWRPKQNTTNKGNSQNIIDDKGYWDSGCSQYMTGNISYLSNCKPYDGGYVSFGQGGGKIIGKGTSSTNFSGTKDATSQDVKKDVSSLRHIAFPNWFHEAHLDSSTSNAQDTCNTDAPESSGNSNPTATLTNPPADQLETLTMESAIPTVSSPILTSCLETSPETTSGLRLISKRVTSKDETPSLDNILTLSNSPKGVRPIGTKWVLKNKKDERGIVIRKKARLLAQGHTQEEGIDYEEVFAPVARIEAIRLFLAYASFMGFTIYQMDVKSAFLYGTIDEEVYVMQPPGF</sequence>
<organism evidence="3">
    <name type="scientific">Tanacetum cinerariifolium</name>
    <name type="common">Dalmatian daisy</name>
    <name type="synonym">Chrysanthemum cinerariifolium</name>
    <dbReference type="NCBI Taxonomy" id="118510"/>
    <lineage>
        <taxon>Eukaryota</taxon>
        <taxon>Viridiplantae</taxon>
        <taxon>Streptophyta</taxon>
        <taxon>Embryophyta</taxon>
        <taxon>Tracheophyta</taxon>
        <taxon>Spermatophyta</taxon>
        <taxon>Magnoliopsida</taxon>
        <taxon>eudicotyledons</taxon>
        <taxon>Gunneridae</taxon>
        <taxon>Pentapetalae</taxon>
        <taxon>asterids</taxon>
        <taxon>campanulids</taxon>
        <taxon>Asterales</taxon>
        <taxon>Asteraceae</taxon>
        <taxon>Asteroideae</taxon>
        <taxon>Anthemideae</taxon>
        <taxon>Anthemidinae</taxon>
        <taxon>Tanacetum</taxon>
    </lineage>
</organism>
<feature type="domain" description="Reverse transcriptase Ty1/copia-type" evidence="2">
    <location>
        <begin position="760"/>
        <end position="863"/>
    </location>
</feature>
<dbReference type="AlphaFoldDB" id="A0A6L2KZY0"/>
<dbReference type="EMBL" id="BKCJ010003392">
    <property type="protein sequence ID" value="GEU54806.1"/>
    <property type="molecule type" value="Genomic_DNA"/>
</dbReference>
<evidence type="ECO:0000259" key="2">
    <source>
        <dbReference type="Pfam" id="PF07727"/>
    </source>
</evidence>
<dbReference type="GO" id="GO:0003676">
    <property type="term" value="F:nucleic acid binding"/>
    <property type="evidence" value="ECO:0007669"/>
    <property type="project" value="InterPro"/>
</dbReference>
<accession>A0A6L2KZY0</accession>
<reference evidence="3" key="1">
    <citation type="journal article" date="2019" name="Sci. Rep.">
        <title>Draft genome of Tanacetum cinerariifolium, the natural source of mosquito coil.</title>
        <authorList>
            <person name="Yamashiro T."/>
            <person name="Shiraishi A."/>
            <person name="Satake H."/>
            <person name="Nakayama K."/>
        </authorList>
    </citation>
    <scope>NUCLEOTIDE SEQUENCE</scope>
</reference>
<feature type="region of interest" description="Disordered" evidence="1">
    <location>
        <begin position="472"/>
        <end position="498"/>
    </location>
</feature>
<dbReference type="Pfam" id="PF07727">
    <property type="entry name" value="RVT_2"/>
    <property type="match status" value="1"/>
</dbReference>
<comment type="caution">
    <text evidence="3">The sequence shown here is derived from an EMBL/GenBank/DDBJ whole genome shotgun (WGS) entry which is preliminary data.</text>
</comment>
<proteinExistence type="predicted"/>
<evidence type="ECO:0000313" key="3">
    <source>
        <dbReference type="EMBL" id="GEU54806.1"/>
    </source>
</evidence>
<dbReference type="InterPro" id="IPR036875">
    <property type="entry name" value="Znf_CCHC_sf"/>
</dbReference>
<feature type="region of interest" description="Disordered" evidence="1">
    <location>
        <begin position="680"/>
        <end position="707"/>
    </location>
</feature>
<name>A0A6L2KZY0_TANCI</name>
<dbReference type="SUPFAM" id="SSF57756">
    <property type="entry name" value="Retrovirus zinc finger-like domains"/>
    <property type="match status" value="1"/>
</dbReference>